<name>A0ABQ7DS71_BRACR</name>
<feature type="region of interest" description="Disordered" evidence="1">
    <location>
        <begin position="104"/>
        <end position="145"/>
    </location>
</feature>
<protein>
    <submittedName>
        <fullName evidence="3">Uncharacterized protein</fullName>
    </submittedName>
</protein>
<sequence length="225" mass="25176">MVDACNLHGIIVAMQLEKEPRRCCRTFIHSKVLEYYCLMINQNSNPNITNLLCCFHQYTAFIHRSFVLADLVFLLGTAIFLVMLCILVQLRSLLGNRNRHENSSKLANVASPGGPGEPSQLVEGPCNLPDQQRDPMEEDPTDPHAINSPGKTLCGFADVYWPNSLVLDIVIRSSKYTEDLNLSESLDGLRRSLDGLRRLIATSLDAFQNCSLFGFVSKKDKSNMV</sequence>
<organism evidence="3 4">
    <name type="scientific">Brassica cretica</name>
    <name type="common">Mustard</name>
    <dbReference type="NCBI Taxonomy" id="69181"/>
    <lineage>
        <taxon>Eukaryota</taxon>
        <taxon>Viridiplantae</taxon>
        <taxon>Streptophyta</taxon>
        <taxon>Embryophyta</taxon>
        <taxon>Tracheophyta</taxon>
        <taxon>Spermatophyta</taxon>
        <taxon>Magnoliopsida</taxon>
        <taxon>eudicotyledons</taxon>
        <taxon>Gunneridae</taxon>
        <taxon>Pentapetalae</taxon>
        <taxon>rosids</taxon>
        <taxon>malvids</taxon>
        <taxon>Brassicales</taxon>
        <taxon>Brassicaceae</taxon>
        <taxon>Brassiceae</taxon>
        <taxon>Brassica</taxon>
    </lineage>
</organism>
<keyword evidence="2" id="KW-0472">Membrane</keyword>
<keyword evidence="2" id="KW-1133">Transmembrane helix</keyword>
<proteinExistence type="predicted"/>
<keyword evidence="4" id="KW-1185">Reference proteome</keyword>
<dbReference type="Proteomes" id="UP000266723">
    <property type="component" value="Unassembled WGS sequence"/>
</dbReference>
<keyword evidence="2" id="KW-0812">Transmembrane</keyword>
<accession>A0ABQ7DS71</accession>
<reference evidence="3 4" key="1">
    <citation type="journal article" date="2020" name="BMC Genomics">
        <title>Intraspecific diversification of the crop wild relative Brassica cretica Lam. using demographic model selection.</title>
        <authorList>
            <person name="Kioukis A."/>
            <person name="Michalopoulou V.A."/>
            <person name="Briers L."/>
            <person name="Pirintsos S."/>
            <person name="Studholme D.J."/>
            <person name="Pavlidis P."/>
            <person name="Sarris P.F."/>
        </authorList>
    </citation>
    <scope>NUCLEOTIDE SEQUENCE [LARGE SCALE GENOMIC DNA]</scope>
    <source>
        <strain evidence="4">cv. PFS-1207/04</strain>
    </source>
</reference>
<evidence type="ECO:0000313" key="3">
    <source>
        <dbReference type="EMBL" id="KAF3580928.1"/>
    </source>
</evidence>
<evidence type="ECO:0000256" key="2">
    <source>
        <dbReference type="SAM" id="Phobius"/>
    </source>
</evidence>
<evidence type="ECO:0000256" key="1">
    <source>
        <dbReference type="SAM" id="MobiDB-lite"/>
    </source>
</evidence>
<dbReference type="EMBL" id="QGKV02000649">
    <property type="protein sequence ID" value="KAF3580928.1"/>
    <property type="molecule type" value="Genomic_DNA"/>
</dbReference>
<gene>
    <name evidence="3" type="ORF">DY000_02035465</name>
</gene>
<feature type="transmembrane region" description="Helical" evidence="2">
    <location>
        <begin position="71"/>
        <end position="90"/>
    </location>
</feature>
<comment type="caution">
    <text evidence="3">The sequence shown here is derived from an EMBL/GenBank/DDBJ whole genome shotgun (WGS) entry which is preliminary data.</text>
</comment>
<evidence type="ECO:0000313" key="4">
    <source>
        <dbReference type="Proteomes" id="UP000266723"/>
    </source>
</evidence>